<dbReference type="PROSITE" id="PS51677">
    <property type="entry name" value="NODB"/>
    <property type="match status" value="1"/>
</dbReference>
<dbReference type="Proteomes" id="UP000272706">
    <property type="component" value="Unassembled WGS sequence"/>
</dbReference>
<dbReference type="PANTHER" id="PTHR34216">
    <property type="match status" value="1"/>
</dbReference>
<name>A0A3A5KJG8_9HYPH</name>
<keyword evidence="9" id="KW-1185">Reference proteome</keyword>
<dbReference type="InterPro" id="IPR051398">
    <property type="entry name" value="Polysacch_Deacetylase"/>
</dbReference>
<dbReference type="Gene3D" id="3.20.20.370">
    <property type="entry name" value="Glycoside hydrolase/deacetylase"/>
    <property type="match status" value="1"/>
</dbReference>
<comment type="function">
    <text evidence="1">Is involved in generating a small heat-stable compound (Nod), an acylated oligomer of N-acetylglucosamine, that stimulates mitosis in various plant protoplasts.</text>
</comment>
<evidence type="ECO:0000313" key="8">
    <source>
        <dbReference type="EMBL" id="RJT32704.1"/>
    </source>
</evidence>
<protein>
    <recommendedName>
        <fullName evidence="4">Chitooligosaccharide deacetylase</fullName>
    </recommendedName>
    <alternativeName>
        <fullName evidence="6">Nodulation protein B</fullName>
    </alternativeName>
</protein>
<dbReference type="OrthoDB" id="9814639at2"/>
<evidence type="ECO:0000259" key="7">
    <source>
        <dbReference type="PROSITE" id="PS51677"/>
    </source>
</evidence>
<dbReference type="GO" id="GO:0016810">
    <property type="term" value="F:hydrolase activity, acting on carbon-nitrogen (but not peptide) bonds"/>
    <property type="evidence" value="ECO:0007669"/>
    <property type="project" value="InterPro"/>
</dbReference>
<reference evidence="8 9" key="1">
    <citation type="submission" date="2018-09" db="EMBL/GenBank/DDBJ databases">
        <title>Mesorhizobium carmichaelinearum sp. nov. isolated from Carmichaelinea spp. root nodules in New Zealand.</title>
        <authorList>
            <person name="De Meyer S.E."/>
        </authorList>
    </citation>
    <scope>NUCLEOTIDE SEQUENCE [LARGE SCALE GENOMIC DNA]</scope>
    <source>
        <strain evidence="8 9">ICMP19557</strain>
    </source>
</reference>
<proteinExistence type="inferred from homology"/>
<feature type="domain" description="NodB homology" evidence="7">
    <location>
        <begin position="83"/>
        <end position="333"/>
    </location>
</feature>
<dbReference type="RefSeq" id="WP_120017189.1">
    <property type="nucleotide sequence ID" value="NZ_QZWZ01000025.1"/>
</dbReference>
<evidence type="ECO:0000256" key="3">
    <source>
        <dbReference type="ARBA" id="ARBA00010973"/>
    </source>
</evidence>
<dbReference type="AlphaFoldDB" id="A0A3A5KJG8"/>
<keyword evidence="5" id="KW-0732">Signal</keyword>
<comment type="similarity">
    <text evidence="3">Belongs to the polysaccharide deacetylase family.</text>
</comment>
<organism evidence="8 9">
    <name type="scientific">Mesorhizobium waimense</name>
    <dbReference type="NCBI Taxonomy" id="1300307"/>
    <lineage>
        <taxon>Bacteria</taxon>
        <taxon>Pseudomonadati</taxon>
        <taxon>Pseudomonadota</taxon>
        <taxon>Alphaproteobacteria</taxon>
        <taxon>Hyphomicrobiales</taxon>
        <taxon>Phyllobacteriaceae</taxon>
        <taxon>Mesorhizobium</taxon>
    </lineage>
</organism>
<dbReference type="PANTHER" id="PTHR34216:SF3">
    <property type="entry name" value="POLY-BETA-1,6-N-ACETYL-D-GLUCOSAMINE N-DEACETYLASE"/>
    <property type="match status" value="1"/>
</dbReference>
<evidence type="ECO:0000256" key="1">
    <source>
        <dbReference type="ARBA" id="ARBA00003236"/>
    </source>
</evidence>
<dbReference type="CDD" id="cd10918">
    <property type="entry name" value="CE4_NodB_like_5s_6s"/>
    <property type="match status" value="1"/>
</dbReference>
<dbReference type="Pfam" id="PF01522">
    <property type="entry name" value="Polysacc_deac_1"/>
    <property type="match status" value="2"/>
</dbReference>
<evidence type="ECO:0000313" key="9">
    <source>
        <dbReference type="Proteomes" id="UP000272706"/>
    </source>
</evidence>
<dbReference type="InterPro" id="IPR011330">
    <property type="entry name" value="Glyco_hydro/deAcase_b/a-brl"/>
</dbReference>
<evidence type="ECO:0000256" key="4">
    <source>
        <dbReference type="ARBA" id="ARBA00020071"/>
    </source>
</evidence>
<dbReference type="EMBL" id="QZWZ01000025">
    <property type="protein sequence ID" value="RJT32704.1"/>
    <property type="molecule type" value="Genomic_DNA"/>
</dbReference>
<comment type="subcellular location">
    <subcellularLocation>
        <location evidence="2">Secreted</location>
    </subcellularLocation>
</comment>
<evidence type="ECO:0000256" key="6">
    <source>
        <dbReference type="ARBA" id="ARBA00032976"/>
    </source>
</evidence>
<dbReference type="SUPFAM" id="SSF88713">
    <property type="entry name" value="Glycoside hydrolase/deacetylase"/>
    <property type="match status" value="1"/>
</dbReference>
<dbReference type="GO" id="GO:0005576">
    <property type="term" value="C:extracellular region"/>
    <property type="evidence" value="ECO:0007669"/>
    <property type="project" value="UniProtKB-SubCell"/>
</dbReference>
<evidence type="ECO:0000256" key="2">
    <source>
        <dbReference type="ARBA" id="ARBA00004613"/>
    </source>
</evidence>
<sequence length="333" mass="37366">MSGAVTARQTVSKLLQRGRLLAGFNRPIVLMYHRVGAPLVDPWELAVSPRNFARQIEVLTKARDIVPLQWLAQRLREGRPPKNAVAITFDDGYADVLQNAVPTLRRMNCPATVFVTTHAITDPSVFWWDILSRIILEMPALPNALEIEIAGRNYDWRVREDAMQADSNNAINRTKLHFDLHALLKPLRAPEREKALEWLARWAGTDASPRGRDRAMTHSELRQLADIDGVSIGAHTCTHPSLPLLKRDDLEREISGSRQKCEEITGRRVVGFAYPFGDVDGSTANAVKSAGMDYAVTTLPREAGPRVDPFRLPRVAVANWDEADFRRMVLCHG</sequence>
<accession>A0A3A5KJG8</accession>
<dbReference type="GO" id="GO:0005975">
    <property type="term" value="P:carbohydrate metabolic process"/>
    <property type="evidence" value="ECO:0007669"/>
    <property type="project" value="InterPro"/>
</dbReference>
<evidence type="ECO:0000256" key="5">
    <source>
        <dbReference type="ARBA" id="ARBA00022729"/>
    </source>
</evidence>
<comment type="caution">
    <text evidence="8">The sequence shown here is derived from an EMBL/GenBank/DDBJ whole genome shotgun (WGS) entry which is preliminary data.</text>
</comment>
<dbReference type="InterPro" id="IPR002509">
    <property type="entry name" value="NODB_dom"/>
</dbReference>
<gene>
    <name evidence="8" type="ORF">D3227_26345</name>
</gene>